<proteinExistence type="predicted"/>
<dbReference type="Pfam" id="PF14258">
    <property type="entry name" value="DUF4350"/>
    <property type="match status" value="1"/>
</dbReference>
<feature type="region of interest" description="Disordered" evidence="1">
    <location>
        <begin position="139"/>
        <end position="169"/>
    </location>
</feature>
<evidence type="ECO:0000256" key="2">
    <source>
        <dbReference type="SAM" id="Phobius"/>
    </source>
</evidence>
<keyword evidence="2" id="KW-0472">Membrane</keyword>
<evidence type="ECO:0000313" key="4">
    <source>
        <dbReference type="EMBL" id="SEK38731.1"/>
    </source>
</evidence>
<dbReference type="RefSeq" id="WP_074864597.1">
    <property type="nucleotide sequence ID" value="NZ_FOAS01000002.1"/>
</dbReference>
<gene>
    <name evidence="4" type="ORF">SAMN05216214_102112</name>
</gene>
<feature type="domain" description="DUF4350" evidence="3">
    <location>
        <begin position="47"/>
        <end position="272"/>
    </location>
</feature>
<dbReference type="Proteomes" id="UP000185766">
    <property type="component" value="Unassembled WGS sequence"/>
</dbReference>
<feature type="compositionally biased region" description="Acidic residues" evidence="1">
    <location>
        <begin position="142"/>
        <end position="166"/>
    </location>
</feature>
<name>A0A1H7GKW5_9GAMM</name>
<dbReference type="InterPro" id="IPR025646">
    <property type="entry name" value="DUF4350"/>
</dbReference>
<dbReference type="EMBL" id="FOAS01000002">
    <property type="protein sequence ID" value="SEK38731.1"/>
    <property type="molecule type" value="Genomic_DNA"/>
</dbReference>
<reference evidence="4 5" key="1">
    <citation type="submission" date="2016-10" db="EMBL/GenBank/DDBJ databases">
        <authorList>
            <person name="de Groot N.N."/>
        </authorList>
    </citation>
    <scope>NUCLEOTIDE SEQUENCE [LARGE SCALE GENOMIC DNA]</scope>
    <source>
        <strain evidence="4 5">JCM 19513</strain>
    </source>
</reference>
<sequence>MNRQQRIVLLSVILGACVLLWWASLQVRIVEVSKDDGPSGEALSNRYLAAELFLRDQGIAVFTPESPEKLFKQRDNLGKTWLYLAPRSSMSPRQAADLKAWTEHGGHLVVVAEQFWNKERQRSGDLLLDSLGIQLNFARDKDDEDADETNDSEEENSAEQDVEESANEALQEHEIKEKVAQILGKAERKDPFADLTQLYLENEQHPAYLDFQDWRVLTDSQNLAPAWASSEQGIHLLQLPLGDGLLTVLSDANLWQNDDIGYYDNAWLLWYLAQDSEVLLTQDAEWPSLLSLLYKHYPLALLLSALLCALLIWQHLLRAGPKRVLNLEQRRELREHLAASADFLRRQSGLRGLLRLLKNDVLQRANLHYPGLDQLPHAEQCRQLARLTQLSVSDIRAALEPPSGKRLPIRTFIQHTQRLQRLRNRL</sequence>
<dbReference type="PROSITE" id="PS51257">
    <property type="entry name" value="PROKAR_LIPOPROTEIN"/>
    <property type="match status" value="1"/>
</dbReference>
<dbReference type="AlphaFoldDB" id="A0A1H7GKW5"/>
<keyword evidence="5" id="KW-1185">Reference proteome</keyword>
<evidence type="ECO:0000313" key="5">
    <source>
        <dbReference type="Proteomes" id="UP000185766"/>
    </source>
</evidence>
<evidence type="ECO:0000259" key="3">
    <source>
        <dbReference type="Pfam" id="PF14258"/>
    </source>
</evidence>
<keyword evidence="2" id="KW-1133">Transmembrane helix</keyword>
<protein>
    <recommendedName>
        <fullName evidence="3">DUF4350 domain-containing protein</fullName>
    </recommendedName>
</protein>
<feature type="transmembrane region" description="Helical" evidence="2">
    <location>
        <begin position="7"/>
        <end position="25"/>
    </location>
</feature>
<dbReference type="STRING" id="1429083.GCA_001885685_02878"/>
<evidence type="ECO:0000256" key="1">
    <source>
        <dbReference type="SAM" id="MobiDB-lite"/>
    </source>
</evidence>
<organism evidence="4 5">
    <name type="scientific">Atopomonas hussainii</name>
    <dbReference type="NCBI Taxonomy" id="1429083"/>
    <lineage>
        <taxon>Bacteria</taxon>
        <taxon>Pseudomonadati</taxon>
        <taxon>Pseudomonadota</taxon>
        <taxon>Gammaproteobacteria</taxon>
        <taxon>Pseudomonadales</taxon>
        <taxon>Pseudomonadaceae</taxon>
        <taxon>Atopomonas</taxon>
    </lineage>
</organism>
<keyword evidence="2" id="KW-0812">Transmembrane</keyword>
<accession>A0A1H7GKW5</accession>